<dbReference type="EMBL" id="CP015596">
    <property type="protein sequence ID" value="ANE80150.1"/>
    <property type="molecule type" value="Genomic_DNA"/>
</dbReference>
<keyword evidence="3" id="KW-1185">Reference proteome</keyword>
<accession>A0A172UMR5</accession>
<keyword evidence="1" id="KW-1133">Transmembrane helix</keyword>
<organism evidence="2 3">
    <name type="scientific">Mycobacterium adipatum</name>
    <dbReference type="NCBI Taxonomy" id="1682113"/>
    <lineage>
        <taxon>Bacteria</taxon>
        <taxon>Bacillati</taxon>
        <taxon>Actinomycetota</taxon>
        <taxon>Actinomycetes</taxon>
        <taxon>Mycobacteriales</taxon>
        <taxon>Mycobacteriaceae</taxon>
        <taxon>Mycobacterium</taxon>
    </lineage>
</organism>
<evidence type="ECO:0000313" key="2">
    <source>
        <dbReference type="EMBL" id="ANE80150.1"/>
    </source>
</evidence>
<name>A0A172UMR5_9MYCO</name>
<evidence type="ECO:0000256" key="1">
    <source>
        <dbReference type="SAM" id="Phobius"/>
    </source>
</evidence>
<gene>
    <name evidence="2" type="ORF">A7U43_13225</name>
</gene>
<dbReference type="Proteomes" id="UP000077143">
    <property type="component" value="Chromosome"/>
</dbReference>
<dbReference type="AlphaFoldDB" id="A0A172UMR5"/>
<dbReference type="KEGG" id="madi:A7U43_13225"/>
<sequence>MENWWEDGRVADEVVKAARETRAKLFGEAVNQTHFDRTSRDQIKRSLEVAVLDEFITSAELASADSELIEVLRTPLAHTSADVERFRVHREMKLWALENAHRKAASLQNELASLDAAELTKANVDLAREAARAARMTAWATVVLAVATVALIAATLIAASIASSGG</sequence>
<reference evidence="2 3" key="1">
    <citation type="submission" date="2016-05" db="EMBL/GenBank/DDBJ databases">
        <title>Complete genome sequence of a phthalic acid esters degrading Mycobacterium sp. YC-RL4.</title>
        <authorList>
            <person name="Ren L."/>
            <person name="Fan S."/>
            <person name="Ruth N."/>
            <person name="Jia Y."/>
            <person name="Wang J."/>
            <person name="Qiao C."/>
        </authorList>
    </citation>
    <scope>NUCLEOTIDE SEQUENCE [LARGE SCALE GENOMIC DNA]</scope>
    <source>
        <strain evidence="2 3">YC-RL4</strain>
    </source>
</reference>
<proteinExistence type="predicted"/>
<protein>
    <submittedName>
        <fullName evidence="2">Uncharacterized protein</fullName>
    </submittedName>
</protein>
<keyword evidence="1" id="KW-0472">Membrane</keyword>
<evidence type="ECO:0000313" key="3">
    <source>
        <dbReference type="Proteomes" id="UP000077143"/>
    </source>
</evidence>
<feature type="transmembrane region" description="Helical" evidence="1">
    <location>
        <begin position="138"/>
        <end position="162"/>
    </location>
</feature>
<dbReference type="RefSeq" id="WP_067995808.1">
    <property type="nucleotide sequence ID" value="NZ_CP015596.1"/>
</dbReference>
<keyword evidence="1" id="KW-0812">Transmembrane</keyword>